<feature type="region of interest" description="Disordered" evidence="6">
    <location>
        <begin position="407"/>
        <end position="428"/>
    </location>
</feature>
<evidence type="ECO:0000256" key="2">
    <source>
        <dbReference type="ARBA" id="ARBA00009773"/>
    </source>
</evidence>
<dbReference type="Pfam" id="PF01594">
    <property type="entry name" value="AI-2E_transport"/>
    <property type="match status" value="1"/>
</dbReference>
<dbReference type="KEGG" id="mico:GDR74_13205"/>
<dbReference type="GO" id="GO:0016020">
    <property type="term" value="C:membrane"/>
    <property type="evidence" value="ECO:0007669"/>
    <property type="project" value="UniProtKB-SubCell"/>
</dbReference>
<keyword evidence="5 7" id="KW-0472">Membrane</keyword>
<evidence type="ECO:0000256" key="4">
    <source>
        <dbReference type="ARBA" id="ARBA00022989"/>
    </source>
</evidence>
<gene>
    <name evidence="8" type="ORF">GDR74_13205</name>
</gene>
<evidence type="ECO:0000256" key="6">
    <source>
        <dbReference type="SAM" id="MobiDB-lite"/>
    </source>
</evidence>
<organism evidence="8 9">
    <name type="scientific">Microvirga thermotolerans</name>
    <dbReference type="NCBI Taxonomy" id="2651334"/>
    <lineage>
        <taxon>Bacteria</taxon>
        <taxon>Pseudomonadati</taxon>
        <taxon>Pseudomonadota</taxon>
        <taxon>Alphaproteobacteria</taxon>
        <taxon>Hyphomicrobiales</taxon>
        <taxon>Methylobacteriaceae</taxon>
        <taxon>Microvirga</taxon>
    </lineage>
</organism>
<feature type="transmembrane region" description="Helical" evidence="7">
    <location>
        <begin position="362"/>
        <end position="393"/>
    </location>
</feature>
<comment type="similarity">
    <text evidence="2">Belongs to the autoinducer-2 exporter (AI-2E) (TC 2.A.86) family.</text>
</comment>
<proteinExistence type="inferred from homology"/>
<sequence length="428" mass="45285">MPLLGSIGGSLRGERIVEGGAGVRTMRQAGFRQVCHERGLGREPGGNLAVRSRLSGQTGRTAMNDPSSPTEVRLSDKEFVRKTLILIGLAVFVLLLWQLSGVLLLAFGSILVALILHALADALARYLRVSRQWSLTVSGVLLLAAFLGIAYLFGSNIRAQFSNVAEQLPVALDAFGRKVGIGPISDSLSEIVSEIPSSGLAQRIAGIGGTLLGGLADAVLVVIAGLYIAASPHLYVRGFVQLFPIDQHRRIESALEACGHALRLWLVAQTMSMFAVGVLSAFAFWLIGLPSPYALGLIAGILDFIPFLGPVLGALPAILISFTLGTDTVIWTFVAVLFVQQVEGNLILPLAQRRIVSIPPALALFGIVMGGVVFGTLGLMLGFPLLVVLYVLVKKLYVREVLGEATSVPGEERKAGDAEAPPSPQEGA</sequence>
<dbReference type="GO" id="GO:0055085">
    <property type="term" value="P:transmembrane transport"/>
    <property type="evidence" value="ECO:0007669"/>
    <property type="project" value="TreeGrafter"/>
</dbReference>
<comment type="subcellular location">
    <subcellularLocation>
        <location evidence="1">Membrane</location>
        <topology evidence="1">Multi-pass membrane protein</topology>
    </subcellularLocation>
</comment>
<evidence type="ECO:0000256" key="1">
    <source>
        <dbReference type="ARBA" id="ARBA00004141"/>
    </source>
</evidence>
<dbReference type="Proteomes" id="UP000325614">
    <property type="component" value="Chromosome"/>
</dbReference>
<accession>A0A5P9JXZ1</accession>
<evidence type="ECO:0000256" key="3">
    <source>
        <dbReference type="ARBA" id="ARBA00022692"/>
    </source>
</evidence>
<reference evidence="8 9" key="1">
    <citation type="submission" date="2019-10" db="EMBL/GenBank/DDBJ databases">
        <title>Isolation, Identification of Microvirga thermotolerans HR1, a novel thermophilic bacterium and Comparative Genomics of the genus Microvirga.</title>
        <authorList>
            <person name="Li J."/>
            <person name="Zhang W."/>
            <person name="Lin M."/>
            <person name="Wang J."/>
        </authorList>
    </citation>
    <scope>NUCLEOTIDE SEQUENCE [LARGE SCALE GENOMIC DNA]</scope>
    <source>
        <strain evidence="8 9">HR1</strain>
    </source>
</reference>
<name>A0A5P9JXZ1_9HYPH</name>
<feature type="transmembrane region" description="Helical" evidence="7">
    <location>
        <begin position="218"/>
        <end position="240"/>
    </location>
</feature>
<dbReference type="PANTHER" id="PTHR21716:SF62">
    <property type="entry name" value="TRANSPORT PROTEIN YDBI-RELATED"/>
    <property type="match status" value="1"/>
</dbReference>
<dbReference type="InterPro" id="IPR002549">
    <property type="entry name" value="AI-2E-like"/>
</dbReference>
<dbReference type="EMBL" id="CP045423">
    <property type="protein sequence ID" value="QFU17099.1"/>
    <property type="molecule type" value="Genomic_DNA"/>
</dbReference>
<feature type="transmembrane region" description="Helical" evidence="7">
    <location>
        <begin position="261"/>
        <end position="287"/>
    </location>
</feature>
<feature type="transmembrane region" description="Helical" evidence="7">
    <location>
        <begin position="293"/>
        <end position="315"/>
    </location>
</feature>
<feature type="transmembrane region" description="Helical" evidence="7">
    <location>
        <begin position="322"/>
        <end position="342"/>
    </location>
</feature>
<evidence type="ECO:0000313" key="8">
    <source>
        <dbReference type="EMBL" id="QFU17099.1"/>
    </source>
</evidence>
<keyword evidence="4 7" id="KW-1133">Transmembrane helix</keyword>
<evidence type="ECO:0000256" key="5">
    <source>
        <dbReference type="ARBA" id="ARBA00023136"/>
    </source>
</evidence>
<feature type="transmembrane region" description="Helical" evidence="7">
    <location>
        <begin position="135"/>
        <end position="154"/>
    </location>
</feature>
<feature type="transmembrane region" description="Helical" evidence="7">
    <location>
        <begin position="79"/>
        <end position="97"/>
    </location>
</feature>
<dbReference type="PANTHER" id="PTHR21716">
    <property type="entry name" value="TRANSMEMBRANE PROTEIN"/>
    <property type="match status" value="1"/>
</dbReference>
<evidence type="ECO:0000256" key="7">
    <source>
        <dbReference type="SAM" id="Phobius"/>
    </source>
</evidence>
<dbReference type="AlphaFoldDB" id="A0A5P9JXZ1"/>
<keyword evidence="9" id="KW-1185">Reference proteome</keyword>
<protein>
    <submittedName>
        <fullName evidence="8">AI-2E family transporter</fullName>
    </submittedName>
</protein>
<evidence type="ECO:0000313" key="9">
    <source>
        <dbReference type="Proteomes" id="UP000325614"/>
    </source>
</evidence>
<keyword evidence="3 7" id="KW-0812">Transmembrane</keyword>